<accession>A0A0A7LDY3</accession>
<evidence type="ECO:0000313" key="3">
    <source>
        <dbReference type="Proteomes" id="UP000030787"/>
    </source>
</evidence>
<keyword evidence="1" id="KW-0812">Transmembrane</keyword>
<dbReference type="GeneID" id="24819085"/>
<dbReference type="AlphaFoldDB" id="A0A0A7LDY3"/>
<dbReference type="KEGG" id="mear:Mpt1_c14280"/>
<keyword evidence="1" id="KW-0472">Membrane</keyword>
<protein>
    <submittedName>
        <fullName evidence="2">Uncharacterized protein</fullName>
    </submittedName>
</protein>
<dbReference type="EMBL" id="CP010070">
    <property type="protein sequence ID" value="AIZ57284.1"/>
    <property type="molecule type" value="Genomic_DNA"/>
</dbReference>
<feature type="transmembrane region" description="Helical" evidence="1">
    <location>
        <begin position="417"/>
        <end position="438"/>
    </location>
</feature>
<reference evidence="2 3" key="1">
    <citation type="journal article" date="2014" name="Appl. Environ. Microbiol.">
        <title>Comparative Genome Analysis of 'Candidatus Methanoplasma termitum' Indicates a New Mode of Energy Metabolism in the Seventh Order of Methanogens.</title>
        <authorList>
            <person name="Lang K."/>
            <person name="Schuldes J."/>
            <person name="Klingl A."/>
            <person name="Poehlein A."/>
            <person name="Daniel R."/>
            <person name="Brune A."/>
        </authorList>
    </citation>
    <scope>NUCLEOTIDE SEQUENCE [LARGE SCALE GENOMIC DNA]</scope>
    <source>
        <strain evidence="3">Mpt1</strain>
    </source>
</reference>
<gene>
    <name evidence="2" type="ORF">Mpt1_c14280</name>
</gene>
<organism evidence="2 3">
    <name type="scientific">Candidatus Methanoplasma termitum</name>
    <dbReference type="NCBI Taxonomy" id="1577791"/>
    <lineage>
        <taxon>Archaea</taxon>
        <taxon>Methanobacteriati</taxon>
        <taxon>Thermoplasmatota</taxon>
        <taxon>Thermoplasmata</taxon>
        <taxon>Methanomassiliicoccales</taxon>
        <taxon>Methanomassiliicoccaceae</taxon>
        <taxon>Candidatus Methanoplasma</taxon>
    </lineage>
</organism>
<evidence type="ECO:0000313" key="2">
    <source>
        <dbReference type="EMBL" id="AIZ57284.1"/>
    </source>
</evidence>
<sequence>MSKTRKSSSRSRWIIAAFIVAMFVFIPFTLHENTDSSAANGNSANNMLPDINQGDKAGISLNLNSDKAFQVAKIIMADAGNYIVQEDPSMAQLVDAISSSKNLNEALNKLSGSGYAVSIDSGNLSLSIDFLVKEKNSNGYKMTLTYSLRGDLGITEVNNDPYYQLIGFPNNVKPTDAISMSIEAGGSLNINLTSEFIPRTIDAQTTITISGKSTSNYTYGYNNYYPYTSYYTYTPNTVDNISEHVTASTSFAISVNGSDMTNADYDRALNGEDVFVDMAYSIRMTETSNGYPSTPINVSDTTSFNLKNSAVPSTSGTSSADSKKINNIIKTAWNNGTLPTYAQFIDAFGSEMSSQISQTDYNQTMNQIRAPFAAYMTAANDSVDYLEGNGLSWYYNIGGDQIHSNDSSNSSLSSGTLIYILIIIIVIIVIVVAVLLYMRSKKNKSKQAP</sequence>
<keyword evidence="3" id="KW-1185">Reference proteome</keyword>
<feature type="transmembrane region" description="Helical" evidence="1">
    <location>
        <begin position="12"/>
        <end position="30"/>
    </location>
</feature>
<keyword evidence="1" id="KW-1133">Transmembrane helix</keyword>
<evidence type="ECO:0000256" key="1">
    <source>
        <dbReference type="SAM" id="Phobius"/>
    </source>
</evidence>
<dbReference type="STRING" id="1577791.Mpt1_c14280"/>
<dbReference type="RefSeq" id="WP_048113464.1">
    <property type="nucleotide sequence ID" value="NZ_CP010070.1"/>
</dbReference>
<dbReference type="Proteomes" id="UP000030787">
    <property type="component" value="Chromosome"/>
</dbReference>
<proteinExistence type="predicted"/>
<dbReference type="HOGENOM" id="CLU_609180_0_0_2"/>
<name>A0A0A7LDY3_9ARCH</name>